<dbReference type="Proteomes" id="UP000007576">
    <property type="component" value="Segment"/>
</dbReference>
<protein>
    <submittedName>
        <fullName evidence="3">Uncharacterized protein</fullName>
    </submittedName>
</protein>
<reference evidence="3 4" key="1">
    <citation type="journal article" date="2012" name="J. Virol.">
        <title>Closely related archaeal Haloarcula hispanica icosahedral viruses HHIV-2 and SH1 have nonhomologous genes encoding host recognition functions.</title>
        <authorList>
            <person name="Jaakkola S.T."/>
            <person name="Penttinen R.K."/>
            <person name="Vilen S.T."/>
            <person name="Jalasvuori M."/>
            <person name="Ronnholm G."/>
            <person name="Bamford J.K."/>
            <person name="Bamford D.H."/>
            <person name="Oksanen H.M."/>
        </authorList>
    </citation>
    <scope>NUCLEOTIDE SEQUENCE [LARGE SCALE GENOMIC DNA]</scope>
</reference>
<accession>H9AZW8</accession>
<feature type="transmembrane region" description="Helical" evidence="2">
    <location>
        <begin position="38"/>
        <end position="54"/>
    </location>
</feature>
<keyword evidence="2" id="KW-0812">Transmembrane</keyword>
<organism evidence="3 4">
    <name type="scientific">Haloarcula hispanica icosahedral virus 2</name>
    <dbReference type="NCBI Taxonomy" id="1154689"/>
    <lineage>
        <taxon>Viruses</taxon>
        <taxon>Singelaviria</taxon>
        <taxon>Helvetiavirae</taxon>
        <taxon>Dividoviricota</taxon>
        <taxon>Laserviricetes</taxon>
        <taxon>Halopanivirales</taxon>
        <taxon>Sphaerolipoviridae</taxon>
        <taxon>Alphasphaerolipovirus</taxon>
        <taxon>Alphasphaerolipovirus helsinkii</taxon>
    </lineage>
</organism>
<keyword evidence="2" id="KW-1133">Transmembrane helix</keyword>
<evidence type="ECO:0000313" key="3">
    <source>
        <dbReference type="EMBL" id="AFD02293.1"/>
    </source>
</evidence>
<evidence type="ECO:0000256" key="1">
    <source>
        <dbReference type="SAM" id="MobiDB-lite"/>
    </source>
</evidence>
<dbReference type="RefSeq" id="YP_005352798.1">
    <property type="nucleotide sequence ID" value="NC_016989.1"/>
</dbReference>
<name>H9AZW8_9VIRU</name>
<dbReference type="EMBL" id="JN968479">
    <property type="protein sequence ID" value="AFD02293.1"/>
    <property type="molecule type" value="Genomic_DNA"/>
</dbReference>
<feature type="compositionally biased region" description="Polar residues" evidence="1">
    <location>
        <begin position="1"/>
        <end position="12"/>
    </location>
</feature>
<keyword evidence="2" id="KW-0472">Membrane</keyword>
<dbReference type="GeneID" id="14517143"/>
<evidence type="ECO:0000256" key="2">
    <source>
        <dbReference type="SAM" id="Phobius"/>
    </source>
</evidence>
<evidence type="ECO:0000313" key="4">
    <source>
        <dbReference type="Proteomes" id="UP000007576"/>
    </source>
</evidence>
<keyword evidence="4" id="KW-1185">Reference proteome</keyword>
<dbReference type="KEGG" id="vg:14517143"/>
<proteinExistence type="predicted"/>
<sequence length="124" mass="13139">MSETPTIDSDSIGTEPASGDESGMLDIVPDLGLSRRQVALLVALVVMSVAVYKLRQRDGDMSEAAAEVAEAREREIGDVKVSEDEDADGVEVVVPADPANELEKDEAVVDMLAEAGHIERSDGD</sequence>
<feature type="region of interest" description="Disordered" evidence="1">
    <location>
        <begin position="1"/>
        <end position="26"/>
    </location>
</feature>